<dbReference type="SUPFAM" id="SSF56672">
    <property type="entry name" value="DNA/RNA polymerases"/>
    <property type="match status" value="1"/>
</dbReference>
<sequence>MVGCVGARFGIGGNVKGGWVKIGWGYSVVWLNESYHFRFIENFSKIAKSLTILTQKSKTFDWGEETVKFAFQNLKDNLCNAPVPSSPQ</sequence>
<evidence type="ECO:0000313" key="2">
    <source>
        <dbReference type="Proteomes" id="UP001151760"/>
    </source>
</evidence>
<evidence type="ECO:0000313" key="1">
    <source>
        <dbReference type="EMBL" id="GJT94663.1"/>
    </source>
</evidence>
<organism evidence="1 2">
    <name type="scientific">Tanacetum coccineum</name>
    <dbReference type="NCBI Taxonomy" id="301880"/>
    <lineage>
        <taxon>Eukaryota</taxon>
        <taxon>Viridiplantae</taxon>
        <taxon>Streptophyta</taxon>
        <taxon>Embryophyta</taxon>
        <taxon>Tracheophyta</taxon>
        <taxon>Spermatophyta</taxon>
        <taxon>Magnoliopsida</taxon>
        <taxon>eudicotyledons</taxon>
        <taxon>Gunneridae</taxon>
        <taxon>Pentapetalae</taxon>
        <taxon>asterids</taxon>
        <taxon>campanulids</taxon>
        <taxon>Asterales</taxon>
        <taxon>Asteraceae</taxon>
        <taxon>Asteroideae</taxon>
        <taxon>Anthemideae</taxon>
        <taxon>Anthemidinae</taxon>
        <taxon>Tanacetum</taxon>
    </lineage>
</organism>
<dbReference type="Proteomes" id="UP001151760">
    <property type="component" value="Unassembled WGS sequence"/>
</dbReference>
<reference evidence="1" key="2">
    <citation type="submission" date="2022-01" db="EMBL/GenBank/DDBJ databases">
        <authorList>
            <person name="Yamashiro T."/>
            <person name="Shiraishi A."/>
            <person name="Satake H."/>
            <person name="Nakayama K."/>
        </authorList>
    </citation>
    <scope>NUCLEOTIDE SEQUENCE</scope>
</reference>
<dbReference type="InterPro" id="IPR043502">
    <property type="entry name" value="DNA/RNA_pol_sf"/>
</dbReference>
<reference evidence="1" key="1">
    <citation type="journal article" date="2022" name="Int. J. Mol. Sci.">
        <title>Draft Genome of Tanacetum Coccineum: Genomic Comparison of Closely Related Tanacetum-Family Plants.</title>
        <authorList>
            <person name="Yamashiro T."/>
            <person name="Shiraishi A."/>
            <person name="Nakayama K."/>
            <person name="Satake H."/>
        </authorList>
    </citation>
    <scope>NUCLEOTIDE SEQUENCE</scope>
</reference>
<dbReference type="Gene3D" id="3.30.70.270">
    <property type="match status" value="1"/>
</dbReference>
<keyword evidence="2" id="KW-1185">Reference proteome</keyword>
<gene>
    <name evidence="1" type="ORF">Tco_1090181</name>
</gene>
<protein>
    <recommendedName>
        <fullName evidence="3">Reverse transcriptase/retrotransposon-derived protein RNase H-like domain-containing protein</fullName>
    </recommendedName>
</protein>
<accession>A0ABQ5I3M3</accession>
<dbReference type="InterPro" id="IPR043128">
    <property type="entry name" value="Rev_trsase/Diguanyl_cyclase"/>
</dbReference>
<comment type="caution">
    <text evidence="1">The sequence shown here is derived from an EMBL/GenBank/DDBJ whole genome shotgun (WGS) entry which is preliminary data.</text>
</comment>
<proteinExistence type="predicted"/>
<evidence type="ECO:0008006" key="3">
    <source>
        <dbReference type="Google" id="ProtNLM"/>
    </source>
</evidence>
<dbReference type="EMBL" id="BQNB010020317">
    <property type="protein sequence ID" value="GJT94663.1"/>
    <property type="molecule type" value="Genomic_DNA"/>
</dbReference>
<name>A0ABQ5I3M3_9ASTR</name>